<evidence type="ECO:0000313" key="7">
    <source>
        <dbReference type="EMBL" id="TYQ06492.1"/>
    </source>
</evidence>
<dbReference type="GO" id="GO:0000034">
    <property type="term" value="F:adenine deaminase activity"/>
    <property type="evidence" value="ECO:0007669"/>
    <property type="project" value="TreeGrafter"/>
</dbReference>
<sequence length="327" mass="35287">MSSTFTVATLPKIELHCHLEAALPISLVYLLAQRNSLNHLLAPALGAYQSVADIDDYLKGYDATAHLLRTAGDFAEAVDTYLHSVAQQAVRYVEIFWSPMVHLDDAVPYRTQLAGIIDGIEHSTSGVNCRLIPAIDRSRSPAEAAQVVDYIIECNNDLVVGVGLDYDETLGPADAFIEPFARIRRAGLRATSHAGETAGSDSILDSIDLLGCSRIDHGYAILSNDDDLQRCLDAGVTFTVSTRAAELLKTWGLEVAGAPADMWRRGLRISPATDAPAHFGTTLTSEHSMLEAAGLTVADLHDIQLASVAGTFLDETDRRTLTAELRT</sequence>
<evidence type="ECO:0000256" key="1">
    <source>
        <dbReference type="ARBA" id="ARBA00001947"/>
    </source>
</evidence>
<proteinExistence type="inferred from homology"/>
<dbReference type="EMBL" id="VNIQ01000002">
    <property type="protein sequence ID" value="TYQ06492.1"/>
    <property type="molecule type" value="Genomic_DNA"/>
</dbReference>
<dbReference type="Pfam" id="PF00962">
    <property type="entry name" value="A_deaminase"/>
    <property type="match status" value="1"/>
</dbReference>
<evidence type="ECO:0000256" key="3">
    <source>
        <dbReference type="ARBA" id="ARBA00022723"/>
    </source>
</evidence>
<comment type="cofactor">
    <cofactor evidence="1">
        <name>Zn(2+)</name>
        <dbReference type="ChEBI" id="CHEBI:29105"/>
    </cofactor>
</comment>
<reference evidence="7" key="1">
    <citation type="submission" date="2019-07" db="EMBL/GenBank/DDBJ databases">
        <title>Genomic Encyclopedia of Type Strains, Phase IV (KMG-IV): sequencing the most valuable type-strain genomes for metagenomic binning, comparative biology and taxonomic classification.</title>
        <authorList>
            <person name="Goeker M."/>
        </authorList>
    </citation>
    <scope>NUCLEOTIDE SEQUENCE</scope>
    <source>
        <strain evidence="7">DSM 44596</strain>
    </source>
</reference>
<name>A0A652YTT2_NOCGL</name>
<evidence type="ECO:0000256" key="2">
    <source>
        <dbReference type="ARBA" id="ARBA00006676"/>
    </source>
</evidence>
<dbReference type="AlphaFoldDB" id="A0A652YTT2"/>
<evidence type="ECO:0000256" key="4">
    <source>
        <dbReference type="ARBA" id="ARBA00022801"/>
    </source>
</evidence>
<dbReference type="PANTHER" id="PTHR43114">
    <property type="entry name" value="ADENINE DEAMINASE"/>
    <property type="match status" value="1"/>
</dbReference>
<evidence type="ECO:0000256" key="5">
    <source>
        <dbReference type="ARBA" id="ARBA00022833"/>
    </source>
</evidence>
<accession>A0A652YTT2</accession>
<dbReference type="GO" id="GO:0046872">
    <property type="term" value="F:metal ion binding"/>
    <property type="evidence" value="ECO:0007669"/>
    <property type="project" value="UniProtKB-KW"/>
</dbReference>
<feature type="domain" description="Adenosine deaminase" evidence="6">
    <location>
        <begin position="11"/>
        <end position="325"/>
    </location>
</feature>
<dbReference type="Gene3D" id="3.20.20.140">
    <property type="entry name" value="Metal-dependent hydrolases"/>
    <property type="match status" value="1"/>
</dbReference>
<evidence type="ECO:0000259" key="6">
    <source>
        <dbReference type="Pfam" id="PF00962"/>
    </source>
</evidence>
<dbReference type="InterPro" id="IPR001365">
    <property type="entry name" value="A_deaminase_dom"/>
</dbReference>
<organism evidence="7">
    <name type="scientific">Nocardia globerula</name>
    <dbReference type="NCBI Taxonomy" id="1818"/>
    <lineage>
        <taxon>Bacteria</taxon>
        <taxon>Bacillati</taxon>
        <taxon>Actinomycetota</taxon>
        <taxon>Actinomycetes</taxon>
        <taxon>Mycobacteriales</taxon>
        <taxon>Nocardiaceae</taxon>
        <taxon>Nocardia</taxon>
    </lineage>
</organism>
<keyword evidence="4" id="KW-0378">Hydrolase</keyword>
<protein>
    <submittedName>
        <fullName evidence="7">Adenosine deaminase/aminodeoxyfutalosine deaminase</fullName>
    </submittedName>
</protein>
<dbReference type="PANTHER" id="PTHR43114:SF6">
    <property type="entry name" value="ADENINE DEAMINASE"/>
    <property type="match status" value="1"/>
</dbReference>
<dbReference type="SUPFAM" id="SSF51556">
    <property type="entry name" value="Metallo-dependent hydrolases"/>
    <property type="match status" value="1"/>
</dbReference>
<dbReference type="GO" id="GO:0006146">
    <property type="term" value="P:adenine catabolic process"/>
    <property type="evidence" value="ECO:0007669"/>
    <property type="project" value="TreeGrafter"/>
</dbReference>
<comment type="similarity">
    <text evidence="2">Belongs to the metallo-dependent hydrolases superfamily. Adenosine and AMP deaminases family.</text>
</comment>
<dbReference type="GO" id="GO:0043103">
    <property type="term" value="P:hypoxanthine salvage"/>
    <property type="evidence" value="ECO:0007669"/>
    <property type="project" value="TreeGrafter"/>
</dbReference>
<dbReference type="InterPro" id="IPR032466">
    <property type="entry name" value="Metal_Hydrolase"/>
</dbReference>
<dbReference type="InterPro" id="IPR006330">
    <property type="entry name" value="Ado/ade_deaminase"/>
</dbReference>
<gene>
    <name evidence="7" type="ORF">FNL38_102628</name>
</gene>
<comment type="caution">
    <text evidence="7">The sequence shown here is derived from an EMBL/GenBank/DDBJ whole genome shotgun (WGS) entry which is preliminary data.</text>
</comment>
<keyword evidence="3" id="KW-0479">Metal-binding</keyword>
<dbReference type="GO" id="GO:0005829">
    <property type="term" value="C:cytosol"/>
    <property type="evidence" value="ECO:0007669"/>
    <property type="project" value="TreeGrafter"/>
</dbReference>
<keyword evidence="5" id="KW-0862">Zinc</keyword>